<protein>
    <submittedName>
        <fullName evidence="8">NAD(P)/FAD-dependent oxidoreductase</fullName>
    </submittedName>
</protein>
<comment type="caution">
    <text evidence="8">The sequence shown here is derived from an EMBL/GenBank/DDBJ whole genome shotgun (WGS) entry which is preliminary data.</text>
</comment>
<dbReference type="SUPFAM" id="SSF51905">
    <property type="entry name" value="FAD/NAD(P)-binding domain"/>
    <property type="match status" value="1"/>
</dbReference>
<dbReference type="PANTHER" id="PTHR43014:SF2">
    <property type="entry name" value="MERCURIC REDUCTASE"/>
    <property type="match status" value="1"/>
</dbReference>
<evidence type="ECO:0000313" key="8">
    <source>
        <dbReference type="EMBL" id="RHW24346.1"/>
    </source>
</evidence>
<evidence type="ECO:0000259" key="7">
    <source>
        <dbReference type="Pfam" id="PF07992"/>
    </source>
</evidence>
<dbReference type="Pfam" id="PF02852">
    <property type="entry name" value="Pyr_redox_dim"/>
    <property type="match status" value="1"/>
</dbReference>
<accession>A0A417XVH2</accession>
<dbReference type="InterPro" id="IPR004099">
    <property type="entry name" value="Pyr_nucl-diS_OxRdtase_dimer"/>
</dbReference>
<proteinExistence type="inferred from homology"/>
<dbReference type="SUPFAM" id="SSF55424">
    <property type="entry name" value="FAD/NAD-linked reductases, dimerisation (C-terminal) domain"/>
    <property type="match status" value="1"/>
</dbReference>
<feature type="disulfide bond" description="Redox-active" evidence="5">
    <location>
        <begin position="42"/>
        <end position="47"/>
    </location>
</feature>
<evidence type="ECO:0000313" key="9">
    <source>
        <dbReference type="Proteomes" id="UP000283644"/>
    </source>
</evidence>
<dbReference type="Proteomes" id="UP000283644">
    <property type="component" value="Unassembled WGS sequence"/>
</dbReference>
<dbReference type="OrthoDB" id="4763248at2"/>
<dbReference type="AlphaFoldDB" id="A0A417XVH2"/>
<dbReference type="PRINTS" id="PR00368">
    <property type="entry name" value="FADPNR"/>
</dbReference>
<reference evidence="8 9" key="1">
    <citation type="submission" date="2018-09" db="EMBL/GenBank/DDBJ databases">
        <title>Genome sequencing of Nocardioides immobilis CCTCC AB 2017083 for comparison to Nocardioides silvaticus.</title>
        <authorList>
            <person name="Li C."/>
            <person name="Wang G."/>
        </authorList>
    </citation>
    <scope>NUCLEOTIDE SEQUENCE [LARGE SCALE GENOMIC DNA]</scope>
    <source>
        <strain evidence="8 9">CCTCC AB 2017083</strain>
    </source>
</reference>
<dbReference type="PRINTS" id="PR00411">
    <property type="entry name" value="PNDRDTASEI"/>
</dbReference>
<dbReference type="PANTHER" id="PTHR43014">
    <property type="entry name" value="MERCURIC REDUCTASE"/>
    <property type="match status" value="1"/>
</dbReference>
<dbReference type="InterPro" id="IPR023753">
    <property type="entry name" value="FAD/NAD-binding_dom"/>
</dbReference>
<dbReference type="Pfam" id="PF07992">
    <property type="entry name" value="Pyr_redox_2"/>
    <property type="match status" value="1"/>
</dbReference>
<feature type="binding site" evidence="4">
    <location>
        <position position="204"/>
    </location>
    <ligand>
        <name>NAD(+)</name>
        <dbReference type="ChEBI" id="CHEBI:57540"/>
    </ligand>
</feature>
<keyword evidence="2" id="KW-0285">Flavoprotein</keyword>
<feature type="binding site" evidence="4">
    <location>
        <position position="115"/>
    </location>
    <ligand>
        <name>FAD</name>
        <dbReference type="ChEBI" id="CHEBI:57692"/>
    </ligand>
</feature>
<dbReference type="InterPro" id="IPR016156">
    <property type="entry name" value="FAD/NAD-linked_Rdtase_dimer_sf"/>
</dbReference>
<feature type="domain" description="Pyridine nucleotide-disulphide oxidoreductase dimerisation" evidence="6">
    <location>
        <begin position="343"/>
        <end position="452"/>
    </location>
</feature>
<keyword evidence="9" id="KW-1185">Reference proteome</keyword>
<comment type="cofactor">
    <cofactor evidence="4">
        <name>FAD</name>
        <dbReference type="ChEBI" id="CHEBI:57692"/>
    </cofactor>
    <text evidence="4">Binds 1 FAD per subunit.</text>
</comment>
<dbReference type="PIRSF" id="PIRSF000350">
    <property type="entry name" value="Mercury_reductase_MerA"/>
    <property type="match status" value="1"/>
</dbReference>
<dbReference type="GO" id="GO:0050660">
    <property type="term" value="F:flavin adenine dinucleotide binding"/>
    <property type="evidence" value="ECO:0007669"/>
    <property type="project" value="TreeGrafter"/>
</dbReference>
<feature type="binding site" evidence="4">
    <location>
        <position position="269"/>
    </location>
    <ligand>
        <name>NAD(+)</name>
        <dbReference type="ChEBI" id="CHEBI:57540"/>
    </ligand>
</feature>
<keyword evidence="4" id="KW-0520">NAD</keyword>
<evidence type="ECO:0000256" key="3">
    <source>
        <dbReference type="ARBA" id="ARBA00022827"/>
    </source>
</evidence>
<dbReference type="InterPro" id="IPR001100">
    <property type="entry name" value="Pyr_nuc-diS_OxRdtase"/>
</dbReference>
<dbReference type="Gene3D" id="3.50.50.60">
    <property type="entry name" value="FAD/NAD(P)-binding domain"/>
    <property type="match status" value="2"/>
</dbReference>
<feature type="domain" description="FAD/NAD(P)-binding" evidence="7">
    <location>
        <begin position="6"/>
        <end position="322"/>
    </location>
</feature>
<feature type="binding site" evidence="4">
    <location>
        <begin position="181"/>
        <end position="188"/>
    </location>
    <ligand>
        <name>NAD(+)</name>
        <dbReference type="ChEBI" id="CHEBI:57540"/>
    </ligand>
</feature>
<dbReference type="EMBL" id="QXGH01000033">
    <property type="protein sequence ID" value="RHW24346.1"/>
    <property type="molecule type" value="Genomic_DNA"/>
</dbReference>
<gene>
    <name evidence="8" type="ORF">D0Z08_24850</name>
</gene>
<keyword evidence="4" id="KW-0547">Nucleotide-binding</keyword>
<feature type="binding site" evidence="4">
    <location>
        <position position="51"/>
    </location>
    <ligand>
        <name>FAD</name>
        <dbReference type="ChEBI" id="CHEBI:57692"/>
    </ligand>
</feature>
<dbReference type="RefSeq" id="WP_118927969.1">
    <property type="nucleotide sequence ID" value="NZ_QXGH01000033.1"/>
</dbReference>
<feature type="binding site" evidence="4">
    <location>
        <position position="308"/>
    </location>
    <ligand>
        <name>FAD</name>
        <dbReference type="ChEBI" id="CHEBI:57692"/>
    </ligand>
</feature>
<evidence type="ECO:0000256" key="2">
    <source>
        <dbReference type="ARBA" id="ARBA00022630"/>
    </source>
</evidence>
<organism evidence="8 9">
    <name type="scientific">Nocardioides immobilis</name>
    <dbReference type="NCBI Taxonomy" id="2049295"/>
    <lineage>
        <taxon>Bacteria</taxon>
        <taxon>Bacillati</taxon>
        <taxon>Actinomycetota</taxon>
        <taxon>Actinomycetes</taxon>
        <taxon>Propionibacteriales</taxon>
        <taxon>Nocardioidaceae</taxon>
        <taxon>Nocardioides</taxon>
    </lineage>
</organism>
<dbReference type="InterPro" id="IPR036188">
    <property type="entry name" value="FAD/NAD-bd_sf"/>
</dbReference>
<evidence type="ECO:0000259" key="6">
    <source>
        <dbReference type="Pfam" id="PF02852"/>
    </source>
</evidence>
<evidence type="ECO:0000256" key="5">
    <source>
        <dbReference type="PIRSR" id="PIRSR000350-4"/>
    </source>
</evidence>
<dbReference type="Gene3D" id="3.30.390.30">
    <property type="match status" value="1"/>
</dbReference>
<sequence>MSESIDVAVIGLGPGGEHVAAQLAQAGLTVLGVEKNLVGGECPYYGCIPSKMMIRAANALAEARRVPDLGGSVEVTPDWTPVAKRISDEATDAWNDQVAVDRLIDNGGRFTRGHGRLAGPGKVVVETDDGTEEYDVSRGVVLNVGTSPAVPPVPGLANTPYWTNRDVVQVKNLPDTMIVLGGGAIGCEIAQAFARFGVQVTILEVADRILGPEEPEASAVVAEAMAAEGIDVRVGVQITRVDHTPRPGFTVSLDGGSAIAAGALLVAAGRRTNLSDLGLDSVGLDPSARFLDTDEQMRAGDNLWAVGDITGKGLFTHVSMYQAEIAVRSILGKDGPWADYTAVSRATFTDPEVGSVGLTEAQARDAGIRVATGSYQLPYSSRGWIHKSGNHGVIKVVADADRGVLVGGTTVGPSGGEMIGLIATAVHAAVPVSKLLTMHYAYPTFHRAIENAIKELDM</sequence>
<keyword evidence="3 4" id="KW-0274">FAD</keyword>
<evidence type="ECO:0000256" key="1">
    <source>
        <dbReference type="ARBA" id="ARBA00007532"/>
    </source>
</evidence>
<evidence type="ECO:0000256" key="4">
    <source>
        <dbReference type="PIRSR" id="PIRSR000350-3"/>
    </source>
</evidence>
<name>A0A417XVH2_9ACTN</name>
<dbReference type="GO" id="GO:0003955">
    <property type="term" value="F:NAD(P)H dehydrogenase (quinone) activity"/>
    <property type="evidence" value="ECO:0007669"/>
    <property type="project" value="TreeGrafter"/>
</dbReference>
<comment type="similarity">
    <text evidence="1">Belongs to the class-I pyridine nucleotide-disulfide oxidoreductase family.</text>
</comment>